<dbReference type="SUPFAM" id="SSF75217">
    <property type="entry name" value="alpha/beta knot"/>
    <property type="match status" value="1"/>
</dbReference>
<dbReference type="GO" id="GO:0003723">
    <property type="term" value="F:RNA binding"/>
    <property type="evidence" value="ECO:0007669"/>
    <property type="project" value="InterPro"/>
</dbReference>
<organism evidence="7 8">
    <name type="scientific">Aureobasidium melanogenum (strain CBS 110374)</name>
    <name type="common">Aureobasidium pullulans var. melanogenum</name>
    <dbReference type="NCBI Taxonomy" id="1043003"/>
    <lineage>
        <taxon>Eukaryota</taxon>
        <taxon>Fungi</taxon>
        <taxon>Dikarya</taxon>
        <taxon>Ascomycota</taxon>
        <taxon>Pezizomycotina</taxon>
        <taxon>Dothideomycetes</taxon>
        <taxon>Dothideomycetidae</taxon>
        <taxon>Dothideales</taxon>
        <taxon>Saccotheciaceae</taxon>
        <taxon>Aureobasidium</taxon>
    </lineage>
</organism>
<protein>
    <submittedName>
        <fullName evidence="7">Alpha/beta knot</fullName>
    </submittedName>
</protein>
<evidence type="ECO:0000256" key="4">
    <source>
        <dbReference type="ARBA" id="ARBA00022679"/>
    </source>
</evidence>
<evidence type="ECO:0000259" key="6">
    <source>
        <dbReference type="Pfam" id="PF00588"/>
    </source>
</evidence>
<comment type="similarity">
    <text evidence="1">Belongs to the class IV-like SAM-binding methyltransferase superfamily. RNA methyltransferase TrmH family.</text>
</comment>
<dbReference type="STRING" id="1043003.A0A074W1S8"/>
<dbReference type="GO" id="GO:0016435">
    <property type="term" value="F:rRNA (guanine) methyltransferase activity"/>
    <property type="evidence" value="ECO:0007669"/>
    <property type="project" value="TreeGrafter"/>
</dbReference>
<dbReference type="EMBL" id="KL584827">
    <property type="protein sequence ID" value="KEQ65514.1"/>
    <property type="molecule type" value="Genomic_DNA"/>
</dbReference>
<dbReference type="AlphaFoldDB" id="A0A074W1S8"/>
<evidence type="ECO:0000256" key="5">
    <source>
        <dbReference type="ARBA" id="ARBA00022691"/>
    </source>
</evidence>
<dbReference type="RefSeq" id="XP_040882537.1">
    <property type="nucleotide sequence ID" value="XM_041020562.1"/>
</dbReference>
<dbReference type="InterPro" id="IPR047261">
    <property type="entry name" value="MRM1_MeTrfase_dom"/>
</dbReference>
<evidence type="ECO:0000313" key="8">
    <source>
        <dbReference type="Proteomes" id="UP000030672"/>
    </source>
</evidence>
<evidence type="ECO:0000313" key="7">
    <source>
        <dbReference type="EMBL" id="KEQ65514.1"/>
    </source>
</evidence>
<dbReference type="InterPro" id="IPR029026">
    <property type="entry name" value="tRNA_m1G_MTases_N"/>
</dbReference>
<feature type="domain" description="tRNA/rRNA methyltransferase SpoU type" evidence="6">
    <location>
        <begin position="71"/>
        <end position="231"/>
    </location>
</feature>
<reference evidence="7 8" key="1">
    <citation type="journal article" date="2014" name="BMC Genomics">
        <title>Genome sequencing of four Aureobasidium pullulans varieties: biotechnological potential, stress tolerance, and description of new species.</title>
        <authorList>
            <person name="Gostin Ar C."/>
            <person name="Ohm R.A."/>
            <person name="Kogej T."/>
            <person name="Sonjak S."/>
            <person name="Turk M."/>
            <person name="Zajc J."/>
            <person name="Zalar P."/>
            <person name="Grube M."/>
            <person name="Sun H."/>
            <person name="Han J."/>
            <person name="Sharma A."/>
            <person name="Chiniquy J."/>
            <person name="Ngan C.Y."/>
            <person name="Lipzen A."/>
            <person name="Barry K."/>
            <person name="Grigoriev I.V."/>
            <person name="Gunde-Cimerman N."/>
        </authorList>
    </citation>
    <scope>NUCLEOTIDE SEQUENCE [LARGE SCALE GENOMIC DNA]</scope>
    <source>
        <strain evidence="7 8">CBS 110374</strain>
    </source>
</reference>
<dbReference type="Pfam" id="PF00588">
    <property type="entry name" value="SpoU_methylase"/>
    <property type="match status" value="1"/>
</dbReference>
<dbReference type="InterPro" id="IPR001537">
    <property type="entry name" value="SpoU_MeTrfase"/>
</dbReference>
<keyword evidence="8" id="KW-1185">Reference proteome</keyword>
<name>A0A074W1S8_AURM1</name>
<sequence length="259" mass="26826">MDKMAQGRPHNGLILEASPLPTLPTKSLGKISVTDTAIPIDLADQSAEEAKVNGTPPTIPFHYAHTWRSPLVLLLDGILDPGNLGNILRTAHFYGVDAVAICTNTCAPVNLPIVQKAASGAAEALTILSIPTPANFITTCKKRGWTVHAAVAPNAASAKSAKGNLVTSNMISPLSKSPSILMIGAEGEGLRANLATKADANVGIRGAKPALPGLDVGVDSLNVGSSVAVLLEAFFRKPDNLEDIPKDIPRDGSVAGRIV</sequence>
<dbReference type="PANTHER" id="PTHR46103:SF1">
    <property type="entry name" value="RRNA METHYLTRANSFERASE 1, MITOCHONDRIAL"/>
    <property type="match status" value="1"/>
</dbReference>
<dbReference type="InterPro" id="IPR047182">
    <property type="entry name" value="MRM1"/>
</dbReference>
<keyword evidence="2" id="KW-0698">rRNA processing</keyword>
<evidence type="ECO:0000256" key="3">
    <source>
        <dbReference type="ARBA" id="ARBA00022603"/>
    </source>
</evidence>
<dbReference type="PANTHER" id="PTHR46103">
    <property type="entry name" value="RRNA METHYLTRANSFERASE 1, MITOCHONDRIAL"/>
    <property type="match status" value="1"/>
</dbReference>
<evidence type="ECO:0000256" key="1">
    <source>
        <dbReference type="ARBA" id="ARBA00007228"/>
    </source>
</evidence>
<dbReference type="GeneID" id="63913935"/>
<dbReference type="InterPro" id="IPR029028">
    <property type="entry name" value="Alpha/beta_knot_MTases"/>
</dbReference>
<keyword evidence="4" id="KW-0808">Transferase</keyword>
<gene>
    <name evidence="7" type="ORF">M437DRAFT_42387</name>
</gene>
<proteinExistence type="inferred from homology"/>
<dbReference type="CDD" id="cd18105">
    <property type="entry name" value="SpoU-like_MRM1"/>
    <property type="match status" value="1"/>
</dbReference>
<dbReference type="HOGENOM" id="CLU_021322_5_3_1"/>
<keyword evidence="5" id="KW-0949">S-adenosyl-L-methionine</keyword>
<dbReference type="GO" id="GO:0005739">
    <property type="term" value="C:mitochondrion"/>
    <property type="evidence" value="ECO:0007669"/>
    <property type="project" value="TreeGrafter"/>
</dbReference>
<accession>A0A074W1S8</accession>
<dbReference type="Gene3D" id="3.40.1280.10">
    <property type="match status" value="1"/>
</dbReference>
<keyword evidence="3" id="KW-0489">Methyltransferase</keyword>
<evidence type="ECO:0000256" key="2">
    <source>
        <dbReference type="ARBA" id="ARBA00022552"/>
    </source>
</evidence>
<dbReference type="Proteomes" id="UP000030672">
    <property type="component" value="Unassembled WGS sequence"/>
</dbReference>